<accession>A0AAF3FI49</accession>
<dbReference type="AlphaFoldDB" id="A0AAF3FI49"/>
<organism evidence="2 3">
    <name type="scientific">Mesorhabditis belari</name>
    <dbReference type="NCBI Taxonomy" id="2138241"/>
    <lineage>
        <taxon>Eukaryota</taxon>
        <taxon>Metazoa</taxon>
        <taxon>Ecdysozoa</taxon>
        <taxon>Nematoda</taxon>
        <taxon>Chromadorea</taxon>
        <taxon>Rhabditida</taxon>
        <taxon>Rhabditina</taxon>
        <taxon>Rhabditomorpha</taxon>
        <taxon>Rhabditoidea</taxon>
        <taxon>Rhabditidae</taxon>
        <taxon>Mesorhabditinae</taxon>
        <taxon>Mesorhabditis</taxon>
    </lineage>
</organism>
<reference evidence="3" key="1">
    <citation type="submission" date="2024-02" db="UniProtKB">
        <authorList>
            <consortium name="WormBaseParasite"/>
        </authorList>
    </citation>
    <scope>IDENTIFICATION</scope>
</reference>
<protein>
    <submittedName>
        <fullName evidence="3">Uncharacterized protein</fullName>
    </submittedName>
</protein>
<evidence type="ECO:0000313" key="2">
    <source>
        <dbReference type="Proteomes" id="UP000887575"/>
    </source>
</evidence>
<proteinExistence type="predicted"/>
<keyword evidence="2" id="KW-1185">Reference proteome</keyword>
<sequence length="114" mass="12783">MPEFPRSIDERGAFDRSAAPDHFRDPDAGAFPITTQALPNSFDAEIRKKIVLNNVLDRSPNPISQSDRDDVRAILYAIGAEFLRQNIRGIQREGHFDPNGRPRPVVVIFSELVG</sequence>
<feature type="compositionally biased region" description="Basic and acidic residues" evidence="1">
    <location>
        <begin position="1"/>
        <end position="27"/>
    </location>
</feature>
<name>A0AAF3FI49_9BILA</name>
<dbReference type="WBParaSite" id="MBELARI_LOCUS678">
    <property type="protein sequence ID" value="MBELARI_LOCUS678"/>
    <property type="gene ID" value="MBELARI_LOCUS678"/>
</dbReference>
<dbReference type="Proteomes" id="UP000887575">
    <property type="component" value="Unassembled WGS sequence"/>
</dbReference>
<evidence type="ECO:0000256" key="1">
    <source>
        <dbReference type="SAM" id="MobiDB-lite"/>
    </source>
</evidence>
<evidence type="ECO:0000313" key="3">
    <source>
        <dbReference type="WBParaSite" id="MBELARI_LOCUS678"/>
    </source>
</evidence>
<feature type="region of interest" description="Disordered" evidence="1">
    <location>
        <begin position="1"/>
        <end position="34"/>
    </location>
</feature>